<feature type="compositionally biased region" description="Basic and acidic residues" evidence="2">
    <location>
        <begin position="1783"/>
        <end position="1795"/>
    </location>
</feature>
<feature type="compositionally biased region" description="Low complexity" evidence="2">
    <location>
        <begin position="1489"/>
        <end position="1502"/>
    </location>
</feature>
<feature type="coiled-coil region" evidence="1">
    <location>
        <begin position="348"/>
        <end position="409"/>
    </location>
</feature>
<feature type="compositionally biased region" description="Polar residues" evidence="2">
    <location>
        <begin position="1900"/>
        <end position="1919"/>
    </location>
</feature>
<feature type="compositionally biased region" description="Pro residues" evidence="2">
    <location>
        <begin position="1807"/>
        <end position="1828"/>
    </location>
</feature>
<feature type="region of interest" description="Disordered" evidence="2">
    <location>
        <begin position="449"/>
        <end position="473"/>
    </location>
</feature>
<gene>
    <name evidence="5" type="primary">LOC113515173</name>
</gene>
<protein>
    <submittedName>
        <fullName evidence="5">Golgin subfamily B member 1 isoform X1</fullName>
    </submittedName>
</protein>
<feature type="region of interest" description="Disordered" evidence="2">
    <location>
        <begin position="1262"/>
        <end position="1283"/>
    </location>
</feature>
<feature type="compositionally biased region" description="Low complexity" evidence="2">
    <location>
        <begin position="1540"/>
        <end position="1552"/>
    </location>
</feature>
<feature type="coiled-coil region" evidence="1">
    <location>
        <begin position="499"/>
        <end position="533"/>
    </location>
</feature>
<dbReference type="InterPro" id="IPR001715">
    <property type="entry name" value="CH_dom"/>
</dbReference>
<feature type="compositionally biased region" description="Basic and acidic residues" evidence="2">
    <location>
        <begin position="875"/>
        <end position="887"/>
    </location>
</feature>
<feature type="region of interest" description="Disordered" evidence="2">
    <location>
        <begin position="1473"/>
        <end position="1511"/>
    </location>
</feature>
<dbReference type="CDD" id="cd21199">
    <property type="entry name" value="CH_CYTS"/>
    <property type="match status" value="1"/>
</dbReference>
<feature type="compositionally biased region" description="Basic and acidic residues" evidence="2">
    <location>
        <begin position="116"/>
        <end position="125"/>
    </location>
</feature>
<dbReference type="InterPro" id="IPR050540">
    <property type="entry name" value="F-actin_Monoox_Mical"/>
</dbReference>
<sequence>MFRNTLSIEEVMQQRAPGVPNNIKLQQPQSSSKSLAARRGFASNFFKATFSSRSKAVQAASPEVETTAKIGSAETKPVTRNRPKTAPPLPETSTKVKLRRADLTKPPLKKPNRLSIELKRPDKTNIHTPDPGGPRKAPKNPKHELKRSNSIIKIVKKSYVPDTPTESILPPSLKPKVIEKLKSTKIVNNNDIWTNANEVKSTKRPAPPTPVRGPSQGKQETTLKGAPSISSLDSKHHKVAPARDKSLKIFGSKEKLHKAHKRKDLGNNNAVLEDPELREGLETYEDGQVRIHDYGSAEELGSVDERGSQECVSLPVMLNAEHMPGFQEVELRPREPSEASLASGIREIESLRRELEISTMERAQLQTRVDELLEKAADAERLRTELERLKTAEIEREAALERLADENGALRARLRGVAHSPLSDSEKRQLLLAPAPRRMHSSAPASIALAHNGEGDSGEASTPEWDKHSSSSLSEVSVACLQDRIQQMEEHHYSTSEELQATLAELADLQSQLADAHADNERLAEEKQVLLESLCQQTEKLEDSRTKVDTLQLLLREGVEPETIPAADTEQLLTVLKLSQEERRHLQSKLEELETETKDTKAALEEKTKENEALAERIRMVESNTERLETERVQWEREATARQEQLHNLTNLLDAAKAKLAERAGVAAGAAEAEAAAAAAAASARREADALAERLAHAQRQLDRAHCDARKLHDDAMVSRNNAKSTISELEFQLEQLRQEKTALQGELKTLQDNAAELQIQVQVTADEKLSLMSRAGEALARAADAERQLQDARARLAQLARDRDRDEAEWKQFESDLLMTVRVANDFKTEAQRELERLVSENKILRDRIRLLEDQIHSLKGDNKSQSLDSVHNYSDDEKRRSKESLLDYQSDSSSKDVFKAIRTRYLSRVHSVSDPSLKDTSIVDQAFCKLNGSSESNVDLNLTIEIKDVTVDETDDTSFEKPSKDTAVTHRDALIKTDLPPFENKELKRQDAVDVIDHIIQGAHDATSFSPNFSDDISEDLSSYTDLDNSKHRVKSVTKSECSKTETSKERTIFSRSLSGMYKGKPKSYSTDNLNYSVAYKDNLKEATSIEFLCPSHSYSEISLNTIGSDSVFSSPIEKNSKKPNLTNASVDKFDSTVSIFNSSPNVAENIISDSNNDSDTRTYGNKSIKKSFSSSSSTELNMSNKFEQDIGIIPIVKAESILPYPYPHDIKRIPEVNTFVQSLEKPTIKVTLEEEIEKDLKKANEDIKMTFKAAMDRIIGTNKDKRSPSPPKQKKLSFSKNEVNVNTRKENHVNVANAIKSPISSPQSYKNKNDVDISIKIEEMAKAEDKSNVTENVLDNFRSSNPFIESMKNSTSTFKSADEITDENLSYHLKINTVNKESTNQTNSNVIQKTNNVPTVNIRPMDGRLKTFVTPIKIVNSTMGSTSPIILSPVLIHPIIFKSQQQDLDNKIEGKKATVYYDDIDQVITQENGNKNKSEPQKIQSDDNNNFSSNTSNLNITDNANSNKKGMYQKNLKAKQLPFLSWKNLSNENITDLKLSPSPKLLPKSTEIPSQPSKSDAKSKVGKLSKSPEWLIDNQYYQPVENVPFIINSNQPFTQSRPKLQKNHISKESTRSNNTNPFLPLIPPRRDSEQEHYYEEIGQPLSSADNKNIADDVKLSNKSRNTVDEFGSVTREELLKVPRRPKKPKKENSSISKPEEPTSIVREMAGITKSVINLSRTPSAKDNSKKPSGPIGEIVQNLEKKPPCPEPRKSDVTLRKISVQEERAPSVDTNTGSWPREPKPYWKTLEHKRLSHPIRSLNDPSPPRPLPMPPRAEETPPPPPLLTSASLQDIMATAASHRRTKGVSRQDSRLSVKSLIESIENAAKAAKQSPATTPVGEWPQQTTVVAAANNNMKNGLSETSSAPTNGISSNNFAKPPAARSARATPIASETAPAPAPGSNIPDEQRALATLQQKAIESFVRRNSYGDICERKDPLNALQVKNGGSKRNALLKWCQQKTSGYNNIDITNFSSSWNDGMALCAILHSYLGEGRVPYASLSPHDKRTNFSVAFAAAESVGIPTTLNIQDMIQQERPDWQQVMAYVTSIYKHFET</sequence>
<evidence type="ECO:0000259" key="3">
    <source>
        <dbReference type="PROSITE" id="PS50021"/>
    </source>
</evidence>
<dbReference type="Proteomes" id="UP001652740">
    <property type="component" value="Unplaced"/>
</dbReference>
<feature type="compositionally biased region" description="Polar residues" evidence="2">
    <location>
        <begin position="216"/>
        <end position="232"/>
    </location>
</feature>
<dbReference type="SUPFAM" id="SSF47576">
    <property type="entry name" value="Calponin-homology domain, CH-domain"/>
    <property type="match status" value="1"/>
</dbReference>
<name>A0ABM3MKY8_GALME</name>
<dbReference type="InterPro" id="IPR036872">
    <property type="entry name" value="CH_dom_sf"/>
</dbReference>
<feature type="region of interest" description="Disordered" evidence="2">
    <location>
        <begin position="1540"/>
        <end position="1570"/>
    </location>
</feature>
<feature type="compositionally biased region" description="Basic and acidic residues" evidence="2">
    <location>
        <begin position="1745"/>
        <end position="1772"/>
    </location>
</feature>
<organism evidence="4 5">
    <name type="scientific">Galleria mellonella</name>
    <name type="common">Greater wax moth</name>
    <dbReference type="NCBI Taxonomy" id="7137"/>
    <lineage>
        <taxon>Eukaryota</taxon>
        <taxon>Metazoa</taxon>
        <taxon>Ecdysozoa</taxon>
        <taxon>Arthropoda</taxon>
        <taxon>Hexapoda</taxon>
        <taxon>Insecta</taxon>
        <taxon>Pterygota</taxon>
        <taxon>Neoptera</taxon>
        <taxon>Endopterygota</taxon>
        <taxon>Lepidoptera</taxon>
        <taxon>Glossata</taxon>
        <taxon>Ditrysia</taxon>
        <taxon>Pyraloidea</taxon>
        <taxon>Pyralidae</taxon>
        <taxon>Galleriinae</taxon>
        <taxon>Galleria</taxon>
    </lineage>
</organism>
<dbReference type="GeneID" id="113515173"/>
<feature type="compositionally biased region" description="Polar residues" evidence="2">
    <location>
        <begin position="1717"/>
        <end position="1728"/>
    </location>
</feature>
<keyword evidence="4" id="KW-1185">Reference proteome</keyword>
<evidence type="ECO:0000256" key="2">
    <source>
        <dbReference type="SAM" id="MobiDB-lite"/>
    </source>
</evidence>
<dbReference type="PROSITE" id="PS50021">
    <property type="entry name" value="CH"/>
    <property type="match status" value="1"/>
</dbReference>
<dbReference type="Pfam" id="PF00307">
    <property type="entry name" value="CH"/>
    <property type="match status" value="1"/>
</dbReference>
<feature type="region of interest" description="Disordered" evidence="2">
    <location>
        <begin position="1678"/>
        <end position="1831"/>
    </location>
</feature>
<evidence type="ECO:0000256" key="1">
    <source>
        <dbReference type="SAM" id="Coils"/>
    </source>
</evidence>
<reference evidence="5" key="1">
    <citation type="submission" date="2025-08" db="UniProtKB">
        <authorList>
            <consortium name="RefSeq"/>
        </authorList>
    </citation>
    <scope>IDENTIFICATION</scope>
    <source>
        <tissue evidence="5">Whole larvae</tissue>
    </source>
</reference>
<dbReference type="SMART" id="SM00033">
    <property type="entry name" value="CH"/>
    <property type="match status" value="1"/>
</dbReference>
<feature type="region of interest" description="Disordered" evidence="2">
    <location>
        <begin position="53"/>
        <end position="148"/>
    </location>
</feature>
<evidence type="ECO:0000313" key="5">
    <source>
        <dbReference type="RefSeq" id="XP_052752045.1"/>
    </source>
</evidence>
<evidence type="ECO:0000313" key="4">
    <source>
        <dbReference type="Proteomes" id="UP001652740"/>
    </source>
</evidence>
<proteinExistence type="predicted"/>
<feature type="compositionally biased region" description="Polar residues" evidence="2">
    <location>
        <begin position="865"/>
        <end position="874"/>
    </location>
</feature>
<feature type="coiled-coil region" evidence="1">
    <location>
        <begin position="576"/>
        <end position="638"/>
    </location>
</feature>
<feature type="region of interest" description="Disordered" evidence="2">
    <location>
        <begin position="1900"/>
        <end position="1948"/>
    </location>
</feature>
<feature type="coiled-coil region" evidence="1">
    <location>
        <begin position="681"/>
        <end position="863"/>
    </location>
</feature>
<feature type="domain" description="Calponin-homology (CH)" evidence="3">
    <location>
        <begin position="1990"/>
        <end position="2096"/>
    </location>
</feature>
<keyword evidence="1" id="KW-0175">Coiled coil</keyword>
<dbReference type="RefSeq" id="XP_052752045.1">
    <property type="nucleotide sequence ID" value="XM_052896085.1"/>
</dbReference>
<dbReference type="PANTHER" id="PTHR23167:SF69">
    <property type="entry name" value="FI18193P1"/>
    <property type="match status" value="1"/>
</dbReference>
<feature type="region of interest" description="Disordered" evidence="2">
    <location>
        <begin position="196"/>
        <end position="243"/>
    </location>
</feature>
<dbReference type="PANTHER" id="PTHR23167">
    <property type="entry name" value="CALPONIN HOMOLOGY DOMAIN-CONTAINING PROTEIN DDB_G0272472-RELATED"/>
    <property type="match status" value="1"/>
</dbReference>
<dbReference type="Gene3D" id="1.10.418.10">
    <property type="entry name" value="Calponin-like domain"/>
    <property type="match status" value="1"/>
</dbReference>
<feature type="region of interest" description="Disordered" evidence="2">
    <location>
        <begin position="863"/>
        <end position="889"/>
    </location>
</feature>
<accession>A0ABM3MKY8</accession>